<dbReference type="GO" id="GO:0047598">
    <property type="term" value="F:7-dehydrocholesterol reductase activity"/>
    <property type="evidence" value="ECO:0007669"/>
    <property type="project" value="UniProtKB-EC"/>
</dbReference>
<evidence type="ECO:0000256" key="2">
    <source>
        <dbReference type="ARBA" id="ARBA00005402"/>
    </source>
</evidence>
<evidence type="ECO:0000256" key="8">
    <source>
        <dbReference type="ARBA" id="ARBA00022857"/>
    </source>
</evidence>
<keyword evidence="4" id="KW-0153">Cholesterol metabolism</keyword>
<dbReference type="EC" id="1.3.1.21" evidence="17"/>
<evidence type="ECO:0000256" key="12">
    <source>
        <dbReference type="ARBA" id="ARBA00023011"/>
    </source>
</evidence>
<dbReference type="Proteomes" id="UP000051952">
    <property type="component" value="Unassembled WGS sequence"/>
</dbReference>
<keyword evidence="15" id="KW-1207">Sterol metabolism</keyword>
<feature type="transmembrane region" description="Helical" evidence="20">
    <location>
        <begin position="173"/>
        <end position="196"/>
    </location>
</feature>
<evidence type="ECO:0000256" key="19">
    <source>
        <dbReference type="ARBA" id="ARBA00042688"/>
    </source>
</evidence>
<feature type="transmembrane region" description="Helical" evidence="20">
    <location>
        <begin position="418"/>
        <end position="437"/>
    </location>
</feature>
<evidence type="ECO:0000256" key="15">
    <source>
        <dbReference type="ARBA" id="ARBA00023166"/>
    </source>
</evidence>
<dbReference type="VEuPathDB" id="TriTrypDB:BSAL_45145"/>
<keyword evidence="13" id="KW-0443">Lipid metabolism</keyword>
<evidence type="ECO:0000256" key="4">
    <source>
        <dbReference type="ARBA" id="ARBA00022548"/>
    </source>
</evidence>
<dbReference type="GO" id="GO:0005789">
    <property type="term" value="C:endoplasmic reticulum membrane"/>
    <property type="evidence" value="ECO:0007669"/>
    <property type="project" value="UniProtKB-SubCell"/>
</dbReference>
<keyword evidence="12" id="KW-0756">Sterol biosynthesis</keyword>
<keyword evidence="11" id="KW-0560">Oxidoreductase</keyword>
<dbReference type="PANTHER" id="PTHR21257:SF38">
    <property type="entry name" value="7-DEHYDROCHOLESTEROL REDUCTASE"/>
    <property type="match status" value="1"/>
</dbReference>
<keyword evidence="22" id="KW-1185">Reference proteome</keyword>
<dbReference type="EMBL" id="CYKH01002197">
    <property type="protein sequence ID" value="CUI15534.1"/>
    <property type="molecule type" value="Genomic_DNA"/>
</dbReference>
<dbReference type="InterPro" id="IPR001171">
    <property type="entry name" value="ERG24_DHCR-like"/>
</dbReference>
<name>A0A0S4KLN5_BODSA</name>
<accession>A0A0S4KLN5</accession>
<proteinExistence type="inferred from homology"/>
<evidence type="ECO:0000313" key="21">
    <source>
        <dbReference type="EMBL" id="CUI15534.1"/>
    </source>
</evidence>
<dbReference type="PANTHER" id="PTHR21257">
    <property type="entry name" value="DELTA(14)-STEROL REDUCTASE"/>
    <property type="match status" value="1"/>
</dbReference>
<feature type="transmembrane region" description="Helical" evidence="20">
    <location>
        <begin position="261"/>
        <end position="278"/>
    </location>
</feature>
<dbReference type="Gene3D" id="1.20.120.1630">
    <property type="match status" value="1"/>
</dbReference>
<evidence type="ECO:0000313" key="22">
    <source>
        <dbReference type="Proteomes" id="UP000051952"/>
    </source>
</evidence>
<evidence type="ECO:0000256" key="5">
    <source>
        <dbReference type="ARBA" id="ARBA00022692"/>
    </source>
</evidence>
<keyword evidence="16" id="KW-0753">Steroid metabolism</keyword>
<evidence type="ECO:0000256" key="10">
    <source>
        <dbReference type="ARBA" id="ARBA00022989"/>
    </source>
</evidence>
<dbReference type="Pfam" id="PF01222">
    <property type="entry name" value="ERG4_ERG24"/>
    <property type="match status" value="1"/>
</dbReference>
<evidence type="ECO:0000256" key="20">
    <source>
        <dbReference type="SAM" id="Phobius"/>
    </source>
</evidence>
<feature type="transmembrane region" description="Helical" evidence="20">
    <location>
        <begin position="326"/>
        <end position="348"/>
    </location>
</feature>
<keyword evidence="7" id="KW-0256">Endoplasmic reticulum</keyword>
<evidence type="ECO:0000256" key="16">
    <source>
        <dbReference type="ARBA" id="ARBA00023221"/>
    </source>
</evidence>
<evidence type="ECO:0000256" key="14">
    <source>
        <dbReference type="ARBA" id="ARBA00023136"/>
    </source>
</evidence>
<evidence type="ECO:0000256" key="1">
    <source>
        <dbReference type="ARBA" id="ARBA00004477"/>
    </source>
</evidence>
<protein>
    <recommendedName>
        <fullName evidence="18">7-dehydrocholesterol reductase</fullName>
        <ecNumber evidence="17">1.3.1.21</ecNumber>
    </recommendedName>
    <alternativeName>
        <fullName evidence="19">Sterol Delta(7)-reductase</fullName>
    </alternativeName>
</protein>
<evidence type="ECO:0000256" key="13">
    <source>
        <dbReference type="ARBA" id="ARBA00023098"/>
    </source>
</evidence>
<evidence type="ECO:0000256" key="18">
    <source>
        <dbReference type="ARBA" id="ARBA00039984"/>
    </source>
</evidence>
<feature type="transmembrane region" description="Helical" evidence="20">
    <location>
        <begin position="149"/>
        <end position="167"/>
    </location>
</feature>
<keyword evidence="9" id="KW-0752">Steroid biosynthesis</keyword>
<keyword evidence="6" id="KW-0152">Cholesterol biosynthesis</keyword>
<feature type="transmembrane region" description="Helical" evidence="20">
    <location>
        <begin position="299"/>
        <end position="320"/>
    </location>
</feature>
<feature type="transmembrane region" description="Helical" evidence="20">
    <location>
        <begin position="55"/>
        <end position="79"/>
    </location>
</feature>
<evidence type="ECO:0000256" key="6">
    <source>
        <dbReference type="ARBA" id="ARBA00022778"/>
    </source>
</evidence>
<evidence type="ECO:0000256" key="7">
    <source>
        <dbReference type="ARBA" id="ARBA00022824"/>
    </source>
</evidence>
<dbReference type="AlphaFoldDB" id="A0A0S4KLN5"/>
<evidence type="ECO:0000256" key="11">
    <source>
        <dbReference type="ARBA" id="ARBA00023002"/>
    </source>
</evidence>
<sequence>MVKRRASEGATTEIDGVPSRIVSRFLQWTLVCHPSGKAPLPPKEDRLEMSFIRAYFWPLFLLIFTLATTVVIPVTVYHYGGSLGRLWAETTLELFVQQIPRPTCTAAAILFGWTLIQGLLQELVPGAKIYGPPTPAGERPEYVDNGIKCWIITHVGWVILGPMTNAIPCGQLYPNMGSVITTANLFAVPFCVFLYWKGRVYPSSRDAVWTGIFPFDFFQGVELHPRLLNLNVKQLLNCRVSMMGWSLSHLCFAQYQYENGVLSSGMIVHVSLLVLYLFKFFWWEAGYFASIDIIHDRCGYYIVWGVLCWVPTCYFSPGFTLVEQPMYWPASTAAIVFAVGILALWVNYTADYQRQVARATDGNCLIWGRRPDLIRAEYTTSEGVTRKSLLLVSGYWSISRHFNYIPELTLALMWSLPANIQLALPWAYWGFLFFLLIDRSSRDDEKCREKYGKYWDEYCRRVPYKIIPYVY</sequence>
<keyword evidence="8" id="KW-0521">NADP</keyword>
<comment type="similarity">
    <text evidence="2">Belongs to the ERG4/ERG24 family.</text>
</comment>
<reference evidence="22" key="1">
    <citation type="submission" date="2015-09" db="EMBL/GenBank/DDBJ databases">
        <authorList>
            <consortium name="Pathogen Informatics"/>
        </authorList>
    </citation>
    <scope>NUCLEOTIDE SEQUENCE [LARGE SCALE GENOMIC DNA]</scope>
    <source>
        <strain evidence="22">Lake Konstanz</strain>
    </source>
</reference>
<keyword evidence="10 20" id="KW-1133">Transmembrane helix</keyword>
<keyword evidence="14 20" id="KW-0472">Membrane</keyword>
<keyword evidence="3" id="KW-0444">Lipid biosynthesis</keyword>
<evidence type="ECO:0000256" key="9">
    <source>
        <dbReference type="ARBA" id="ARBA00022955"/>
    </source>
</evidence>
<dbReference type="GO" id="GO:0006695">
    <property type="term" value="P:cholesterol biosynthetic process"/>
    <property type="evidence" value="ECO:0007669"/>
    <property type="project" value="UniProtKB-KW"/>
</dbReference>
<comment type="subcellular location">
    <subcellularLocation>
        <location evidence="1">Endoplasmic reticulum membrane</location>
        <topology evidence="1">Multi-pass membrane protein</topology>
    </subcellularLocation>
</comment>
<dbReference type="InterPro" id="IPR018083">
    <property type="entry name" value="Sterol_reductase_CS"/>
</dbReference>
<dbReference type="OrthoDB" id="5326588at2759"/>
<evidence type="ECO:0000256" key="3">
    <source>
        <dbReference type="ARBA" id="ARBA00022516"/>
    </source>
</evidence>
<dbReference type="GO" id="GO:0016132">
    <property type="term" value="P:brassinosteroid biosynthetic process"/>
    <property type="evidence" value="ECO:0007669"/>
    <property type="project" value="TreeGrafter"/>
</dbReference>
<organism evidence="21 22">
    <name type="scientific">Bodo saltans</name>
    <name type="common">Flagellated protozoan</name>
    <dbReference type="NCBI Taxonomy" id="75058"/>
    <lineage>
        <taxon>Eukaryota</taxon>
        <taxon>Discoba</taxon>
        <taxon>Euglenozoa</taxon>
        <taxon>Kinetoplastea</taxon>
        <taxon>Metakinetoplastina</taxon>
        <taxon>Eubodonida</taxon>
        <taxon>Bodonidae</taxon>
        <taxon>Bodo</taxon>
    </lineage>
</organism>
<dbReference type="OMA" id="WGKPAEC"/>
<dbReference type="PROSITE" id="PS01018">
    <property type="entry name" value="STEROL_REDUCT_2"/>
    <property type="match status" value="1"/>
</dbReference>
<gene>
    <name evidence="21" type="ORF">BSAL_45145</name>
</gene>
<evidence type="ECO:0000256" key="17">
    <source>
        <dbReference type="ARBA" id="ARBA00038851"/>
    </source>
</evidence>
<keyword evidence="5 20" id="KW-0812">Transmembrane</keyword>